<evidence type="ECO:0000256" key="1">
    <source>
        <dbReference type="SAM" id="MobiDB-lite"/>
    </source>
</evidence>
<keyword evidence="2" id="KW-0472">Membrane</keyword>
<feature type="region of interest" description="Disordered" evidence="1">
    <location>
        <begin position="430"/>
        <end position="460"/>
    </location>
</feature>
<reference evidence="3" key="1">
    <citation type="journal article" date="2010" name="Science">
        <title>Plasticity of animal genome architecture unmasked by rapid evolution of a pelagic tunicate.</title>
        <authorList>
            <person name="Denoeud F."/>
            <person name="Henriet S."/>
            <person name="Mungpakdee S."/>
            <person name="Aury J.M."/>
            <person name="Da Silva C."/>
            <person name="Brinkmann H."/>
            <person name="Mikhaleva J."/>
            <person name="Olsen L.C."/>
            <person name="Jubin C."/>
            <person name="Canestro C."/>
            <person name="Bouquet J.M."/>
            <person name="Danks G."/>
            <person name="Poulain J."/>
            <person name="Campsteijn C."/>
            <person name="Adamski M."/>
            <person name="Cross I."/>
            <person name="Yadetie F."/>
            <person name="Muffato M."/>
            <person name="Louis A."/>
            <person name="Butcher S."/>
            <person name="Tsagkogeorga G."/>
            <person name="Konrad A."/>
            <person name="Singh S."/>
            <person name="Jensen M.F."/>
            <person name="Cong E.H."/>
            <person name="Eikeseth-Otteraa H."/>
            <person name="Noel B."/>
            <person name="Anthouard V."/>
            <person name="Porcel B.M."/>
            <person name="Kachouri-Lafond R."/>
            <person name="Nishino A."/>
            <person name="Ugolini M."/>
            <person name="Chourrout P."/>
            <person name="Nishida H."/>
            <person name="Aasland R."/>
            <person name="Huzurbazar S."/>
            <person name="Westhof E."/>
            <person name="Delsuc F."/>
            <person name="Lehrach H."/>
            <person name="Reinhardt R."/>
            <person name="Weissenbach J."/>
            <person name="Roy S.W."/>
            <person name="Artiguenave F."/>
            <person name="Postlethwait J.H."/>
            <person name="Manak J.R."/>
            <person name="Thompson E.M."/>
            <person name="Jaillon O."/>
            <person name="Du Pasquier L."/>
            <person name="Boudinot P."/>
            <person name="Liberles D.A."/>
            <person name="Volff J.N."/>
            <person name="Philippe H."/>
            <person name="Lenhard B."/>
            <person name="Roest Crollius H."/>
            <person name="Wincker P."/>
            <person name="Chourrout D."/>
        </authorList>
    </citation>
    <scope>NUCLEOTIDE SEQUENCE [LARGE SCALE GENOMIC DNA]</scope>
</reference>
<gene>
    <name evidence="3" type="ORF">GSOID_T00001857001</name>
</gene>
<sequence>MNGIALTCLESLKNLESTITDCKDYFGNQTEYGVFQLSSNPELGRPFEDPECINFSIFKESKLILGCFLGFLALLALCWLVFGHLLDKIKVTTERQIDDLSTGEFYGSFGVQMKFSINKANETKIFDLYLLFENENGDKQAIIYRDANKKMAKNGALTLSIDDHLVNDAQNVSICLYCKESADDYYGFLSSFKIINDGAQIGSWTGTRSIFALQPSTIKFSKTKNKVSYLSLTKIFPKIEEILISLMSAALVYSSLVADSKLNEDDQFTRIRAMRDITVNAVPWLNRMLLVSILVSIPAGILFKIVHILMEYDTENISHVPVLLSDRQLKITENGENSWISCLMGQTEPCPQASALIFSRMIYKKGLIRGENQRAVFMKGTKAKLGYKITTKIDAGGERLANTTDFFSMDQRKFSIMLEDIEMNVQEEIDPKNSNSNESHSSNMSRLNTPASSHEVSVVPSSVRVRDSLRGMMMKTVRSEQTIDFENNVRSESQLRRASNPEPWNESADYFDASDEPVRDGRSTNPALNSRIWESPNVLKENEWLIRPEDIPGSDPRKHDPTGESVTVVNPIFHPEMFQGVDQKTVENLTDPQQASDLIAEAYKQNPSMLSVPTTAIPALEQKQSRRLTEKFPNVPEKESEELPQPAEIISSVSQSKNSMSSQKEPSVANETAPPVEQKRRHRKKVENVESTIAAPAEPAPSQSQTNGEQQNVVKKRRRKVEAPAKEEEEAPAVPIEPPTTQVVVKKKRRRKIVDPAPEPSQGVARRSNWKKKAFKMAKMIAPVAEIIFFLIVIITAASILNAALFNNKNELFLKHIIGFTFISQIIFSTTIGDRIIRKSTEKCFG</sequence>
<feature type="compositionally biased region" description="Low complexity" evidence="1">
    <location>
        <begin position="433"/>
        <end position="445"/>
    </location>
</feature>
<proteinExistence type="predicted"/>
<feature type="compositionally biased region" description="Polar residues" evidence="1">
    <location>
        <begin position="702"/>
        <end position="712"/>
    </location>
</feature>
<protein>
    <submittedName>
        <fullName evidence="3">Uncharacterized protein</fullName>
    </submittedName>
</protein>
<dbReference type="AlphaFoldDB" id="E4XRR8"/>
<name>E4XRR8_OIKDI</name>
<keyword evidence="4" id="KW-1185">Reference proteome</keyword>
<dbReference type="EMBL" id="FN653123">
    <property type="protein sequence ID" value="CBY19909.1"/>
    <property type="molecule type" value="Genomic_DNA"/>
</dbReference>
<feature type="transmembrane region" description="Helical" evidence="2">
    <location>
        <begin position="63"/>
        <end position="86"/>
    </location>
</feature>
<organism evidence="3">
    <name type="scientific">Oikopleura dioica</name>
    <name type="common">Tunicate</name>
    <dbReference type="NCBI Taxonomy" id="34765"/>
    <lineage>
        <taxon>Eukaryota</taxon>
        <taxon>Metazoa</taxon>
        <taxon>Chordata</taxon>
        <taxon>Tunicata</taxon>
        <taxon>Appendicularia</taxon>
        <taxon>Copelata</taxon>
        <taxon>Oikopleuridae</taxon>
        <taxon>Oikopleura</taxon>
    </lineage>
</organism>
<accession>E4XRR8</accession>
<evidence type="ECO:0000313" key="3">
    <source>
        <dbReference type="EMBL" id="CBY19909.1"/>
    </source>
</evidence>
<feature type="transmembrane region" description="Helical" evidence="2">
    <location>
        <begin position="813"/>
        <end position="833"/>
    </location>
</feature>
<dbReference type="Proteomes" id="UP000001307">
    <property type="component" value="Unassembled WGS sequence"/>
</dbReference>
<evidence type="ECO:0000313" key="4">
    <source>
        <dbReference type="Proteomes" id="UP000001307"/>
    </source>
</evidence>
<feature type="transmembrane region" description="Helical" evidence="2">
    <location>
        <begin position="780"/>
        <end position="801"/>
    </location>
</feature>
<keyword evidence="2" id="KW-0812">Transmembrane</keyword>
<feature type="region of interest" description="Disordered" evidence="1">
    <location>
        <begin position="490"/>
        <end position="527"/>
    </location>
</feature>
<evidence type="ECO:0000256" key="2">
    <source>
        <dbReference type="SAM" id="Phobius"/>
    </source>
</evidence>
<dbReference type="OrthoDB" id="10445145at2759"/>
<dbReference type="InParanoid" id="E4XRR8"/>
<keyword evidence="2" id="KW-1133">Transmembrane helix</keyword>
<feature type="region of interest" description="Disordered" evidence="1">
    <location>
        <begin position="621"/>
        <end position="765"/>
    </location>
</feature>
<feature type="compositionally biased region" description="Low complexity" evidence="1">
    <location>
        <begin position="651"/>
        <end position="662"/>
    </location>
</feature>